<protein>
    <submittedName>
        <fullName evidence="2">Small integral membrane protein 23</fullName>
    </submittedName>
</protein>
<reference evidence="2" key="1">
    <citation type="submission" date="2023-03" db="UniProtKB">
        <authorList>
            <consortium name="Ensembl"/>
        </authorList>
    </citation>
    <scope>IDENTIFICATION</scope>
</reference>
<accession>A0A8C4M125</accession>
<organism evidence="2">
    <name type="scientific">Equus asinus asinus</name>
    <dbReference type="NCBI Taxonomy" id="83772"/>
    <lineage>
        <taxon>Eukaryota</taxon>
        <taxon>Metazoa</taxon>
        <taxon>Chordata</taxon>
        <taxon>Craniata</taxon>
        <taxon>Vertebrata</taxon>
        <taxon>Euteleostomi</taxon>
        <taxon>Mammalia</taxon>
        <taxon>Eutheria</taxon>
        <taxon>Laurasiatheria</taxon>
        <taxon>Perissodactyla</taxon>
        <taxon>Equidae</taxon>
        <taxon>Equus</taxon>
    </lineage>
</organism>
<dbReference type="InterPro" id="IPR027880">
    <property type="entry name" value="DUF4635"/>
</dbReference>
<name>A0A8C4M125_EQUAS</name>
<gene>
    <name evidence="2" type="primary">SMIM23</name>
</gene>
<dbReference type="OMA" id="GSRCEDK"/>
<proteinExistence type="predicted"/>
<dbReference type="PANTHER" id="PTHR37865:SF1">
    <property type="entry name" value="SMALL INTEGRAL MEMBRANE PROTEIN 23"/>
    <property type="match status" value="1"/>
</dbReference>
<dbReference type="Ensembl" id="ENSEAST00005018681.1">
    <property type="protein sequence ID" value="ENSEASP00005017198.1"/>
    <property type="gene ID" value="ENSEASG00005011910.1"/>
</dbReference>
<dbReference type="PANTHER" id="PTHR37865">
    <property type="entry name" value="SMALL INTEGRAL MEMBRANE PROTEIN 23"/>
    <property type="match status" value="1"/>
</dbReference>
<sequence>MAIRQVGSRGRVAAELLEQRRGSHREDKRQVRSDQVQAVVLPSGSWEVSERIRECNYPQNPVASQGFEYQTNELSEEPAKVIRTWLKENLLVFLEKLEKEVRELEQLVQDLEEWLDAFLGEGHPEALCSTFKSHLPSEGRTELPGAPLMRALMKFKRGKKIK</sequence>
<keyword evidence="1" id="KW-0175">Coiled coil</keyword>
<evidence type="ECO:0000256" key="1">
    <source>
        <dbReference type="SAM" id="Coils"/>
    </source>
</evidence>
<feature type="coiled-coil region" evidence="1">
    <location>
        <begin position="87"/>
        <end position="117"/>
    </location>
</feature>
<dbReference type="AlphaFoldDB" id="A0A8C4M125"/>
<dbReference type="Pfam" id="PF15466">
    <property type="entry name" value="DUF4635"/>
    <property type="match status" value="1"/>
</dbReference>
<evidence type="ECO:0000313" key="2">
    <source>
        <dbReference type="Ensembl" id="ENSEASP00005017198.1"/>
    </source>
</evidence>